<reference evidence="2 3" key="1">
    <citation type="submission" date="2018-03" db="EMBL/GenBank/DDBJ databases">
        <title>Genomic Encyclopedia of Archaeal and Bacterial Type Strains, Phase II (KMG-II): from individual species to whole genera.</title>
        <authorList>
            <person name="Goeker M."/>
        </authorList>
    </citation>
    <scope>NUCLEOTIDE SEQUENCE [LARGE SCALE GENOMIC DNA]</scope>
    <source>
        <strain evidence="2 3">DSM 45416</strain>
    </source>
</reference>
<feature type="compositionally biased region" description="Gly residues" evidence="1">
    <location>
        <begin position="81"/>
        <end position="99"/>
    </location>
</feature>
<dbReference type="AlphaFoldDB" id="A0A2T0TZ73"/>
<dbReference type="Proteomes" id="UP000239210">
    <property type="component" value="Unassembled WGS sequence"/>
</dbReference>
<name>A0A2T0TZ73_9ACTN</name>
<dbReference type="EMBL" id="PVTG01000002">
    <property type="protein sequence ID" value="PRY50964.1"/>
    <property type="molecule type" value="Genomic_DNA"/>
</dbReference>
<feature type="region of interest" description="Disordered" evidence="1">
    <location>
        <begin position="47"/>
        <end position="154"/>
    </location>
</feature>
<evidence type="ECO:0008006" key="4">
    <source>
        <dbReference type="Google" id="ProtNLM"/>
    </source>
</evidence>
<protein>
    <recommendedName>
        <fullName evidence="4">YtxH-like protein</fullName>
    </recommendedName>
</protein>
<comment type="caution">
    <text evidence="2">The sequence shown here is derived from an EMBL/GenBank/DDBJ whole genome shotgun (WGS) entry which is preliminary data.</text>
</comment>
<proteinExistence type="predicted"/>
<accession>A0A2T0TZ73</accession>
<evidence type="ECO:0000313" key="3">
    <source>
        <dbReference type="Proteomes" id="UP000239210"/>
    </source>
</evidence>
<organism evidence="2 3">
    <name type="scientific">Geodermatophilus tzadiensis</name>
    <dbReference type="NCBI Taxonomy" id="1137988"/>
    <lineage>
        <taxon>Bacteria</taxon>
        <taxon>Bacillati</taxon>
        <taxon>Actinomycetota</taxon>
        <taxon>Actinomycetes</taxon>
        <taxon>Geodermatophilales</taxon>
        <taxon>Geodermatophilaceae</taxon>
        <taxon>Geodermatophilus</taxon>
    </lineage>
</organism>
<keyword evidence="3" id="KW-1185">Reference proteome</keyword>
<sequence>MGKLSLGLGLAVGYVLGARAGTERYEQIVQAAQGLLGRPEVQQAVEQARAAAPAPLQGTIDKLTQQASGGQGSGTRSTGRGTSGTGTSGTGTSGTGTSGPGTIEGEATLLGDVEAVVTPPPPVTSTDAHSQAGGPLPDPLVPPAKSGNGTTGQA</sequence>
<dbReference type="RefSeq" id="WP_106275523.1">
    <property type="nucleotide sequence ID" value="NZ_PVTG01000002.1"/>
</dbReference>
<evidence type="ECO:0000313" key="2">
    <source>
        <dbReference type="EMBL" id="PRY50964.1"/>
    </source>
</evidence>
<evidence type="ECO:0000256" key="1">
    <source>
        <dbReference type="SAM" id="MobiDB-lite"/>
    </source>
</evidence>
<gene>
    <name evidence="2" type="ORF">LY71_10227</name>
</gene>